<dbReference type="EMBL" id="MFGW01000206">
    <property type="protein sequence ID" value="OGF59728.1"/>
    <property type="molecule type" value="Genomic_DNA"/>
</dbReference>
<dbReference type="GO" id="GO:0003954">
    <property type="term" value="F:NADH dehydrogenase activity"/>
    <property type="evidence" value="ECO:0007669"/>
    <property type="project" value="TreeGrafter"/>
</dbReference>
<feature type="transmembrane region" description="Helical" evidence="14">
    <location>
        <begin position="279"/>
        <end position="301"/>
    </location>
</feature>
<evidence type="ECO:0000259" key="15">
    <source>
        <dbReference type="Pfam" id="PF00361"/>
    </source>
</evidence>
<feature type="domain" description="NADH-Ubiquinone oxidoreductase (complex I) chain 5 N-terminal" evidence="16">
    <location>
        <begin position="70"/>
        <end position="120"/>
    </location>
</feature>
<keyword evidence="8 14" id="KW-1133">Transmembrane helix</keyword>
<feature type="transmembrane region" description="Helical" evidence="14">
    <location>
        <begin position="142"/>
        <end position="161"/>
    </location>
</feature>
<dbReference type="Gene3D" id="1.20.5.2700">
    <property type="match status" value="1"/>
</dbReference>
<comment type="catalytic activity">
    <reaction evidence="11">
        <text>a plastoquinone + NADPH + (n+1) H(+)(in) = a plastoquinol + NADP(+) + n H(+)(out)</text>
        <dbReference type="Rhea" id="RHEA:42612"/>
        <dbReference type="Rhea" id="RHEA-COMP:9561"/>
        <dbReference type="Rhea" id="RHEA-COMP:9562"/>
        <dbReference type="ChEBI" id="CHEBI:15378"/>
        <dbReference type="ChEBI" id="CHEBI:17757"/>
        <dbReference type="ChEBI" id="CHEBI:57783"/>
        <dbReference type="ChEBI" id="CHEBI:58349"/>
        <dbReference type="ChEBI" id="CHEBI:62192"/>
    </reaction>
</comment>
<feature type="transmembrane region" description="Helical" evidence="14">
    <location>
        <begin position="414"/>
        <end position="438"/>
    </location>
</feature>
<feature type="domain" description="NADH:ubiquinone/plastoquinone oxidoreductase chloroplast chain 5 C-terminal" evidence="17">
    <location>
        <begin position="443"/>
        <end position="562"/>
    </location>
</feature>
<comment type="similarity">
    <text evidence="2">Belongs to the complex I subunit 5 family.</text>
</comment>
<evidence type="ECO:0000256" key="2">
    <source>
        <dbReference type="ARBA" id="ARBA00008200"/>
    </source>
</evidence>
<dbReference type="NCBIfam" id="NF005141">
    <property type="entry name" value="PRK06590.1"/>
    <property type="match status" value="1"/>
</dbReference>
<dbReference type="GO" id="GO:0016020">
    <property type="term" value="C:membrane"/>
    <property type="evidence" value="ECO:0007669"/>
    <property type="project" value="UniProtKB-SubCell"/>
</dbReference>
<feature type="transmembrane region" description="Helical" evidence="14">
    <location>
        <begin position="613"/>
        <end position="630"/>
    </location>
</feature>
<dbReference type="Proteomes" id="UP000178943">
    <property type="component" value="Unassembled WGS sequence"/>
</dbReference>
<evidence type="ECO:0000313" key="19">
    <source>
        <dbReference type="Proteomes" id="UP000178943"/>
    </source>
</evidence>
<dbReference type="InterPro" id="IPR018393">
    <property type="entry name" value="NADHpl_OxRdtase_5_subgr"/>
</dbReference>
<evidence type="ECO:0000259" key="17">
    <source>
        <dbReference type="Pfam" id="PF01010"/>
    </source>
</evidence>
<dbReference type="PANTHER" id="PTHR42829">
    <property type="entry name" value="NADH-UBIQUINONE OXIDOREDUCTASE CHAIN 5"/>
    <property type="match status" value="1"/>
</dbReference>
<evidence type="ECO:0000256" key="7">
    <source>
        <dbReference type="ARBA" id="ARBA00022967"/>
    </source>
</evidence>
<feature type="domain" description="NADH:quinone oxidoreductase/Mrp antiporter transmembrane" evidence="15">
    <location>
        <begin position="136"/>
        <end position="425"/>
    </location>
</feature>
<dbReference type="Pfam" id="PF00662">
    <property type="entry name" value="Proton_antipo_N"/>
    <property type="match status" value="1"/>
</dbReference>
<evidence type="ECO:0000256" key="14">
    <source>
        <dbReference type="SAM" id="Phobius"/>
    </source>
</evidence>
<dbReference type="InterPro" id="IPR001516">
    <property type="entry name" value="Proton_antipo_N"/>
</dbReference>
<keyword evidence="5" id="KW-0521">NADP</keyword>
<dbReference type="NCBIfam" id="TIGR01974">
    <property type="entry name" value="NDH_I_L"/>
    <property type="match status" value="1"/>
</dbReference>
<feature type="transmembrane region" description="Helical" evidence="14">
    <location>
        <begin position="30"/>
        <end position="55"/>
    </location>
</feature>
<sequence>MWGLAGLIIIFPLLGLLINLFIGNRLSRKWIGVIACGSVALSCLATIVFAVLFHFNYPAEGSIEANWYQWIVSGSFVVDFGFRIDWLSLVMALTVSFVGFLIHVYSVGYMWEDPGYRRYFIYLNLFMMMMLMLVMANNLGLLFVGWEGVGLCSYLLIGFWFEKHSASEAGKKAFIVNRIGDFGFLLGMLLIYREFGSLNFNVIEANMGEHVASQIILGIALLLFCGAAGKSAQFPLHVWLPDAMEGPTPVSALIHAATMVTAGVYMVSRMGFLYEQSPYALMIVTGIGLFTAFFAATMAVVNKDFKRVLAYSTISQLGYMFAACGAGAYVAAIFHLITHAFFKALLFMGSGSVMHALGGELNIEKMGGVKEKMKWTALTFVIASLAISGIIPFAGFWSKDAILAAVWHKYGPVIWIIGIVTAILTAFYIFRLVFEVFYSERRVEEKTWDHAHESPPAMIRPMMILALFSIIIGFVGLPFKRFNLIERALATVLPVAHGTEVSVANEIILMIIVLAGALFSIYLAFTFYMKKRNYLDTLLASFKKIHHVLINKYFVDEIYHKIIIAPLWYVSDKFLYKIIDVFMIDGSVDGIAHISRGTGKYLRKIQSGNTRSYAFAIVIGMLLIFIYYFWKIHKG</sequence>
<dbReference type="InterPro" id="IPR002128">
    <property type="entry name" value="NADH_UbQ_OxRdtase_chlpt_su5_C"/>
</dbReference>
<dbReference type="PRINTS" id="PR01434">
    <property type="entry name" value="NADHDHGNASE5"/>
</dbReference>
<evidence type="ECO:0000259" key="16">
    <source>
        <dbReference type="Pfam" id="PF00662"/>
    </source>
</evidence>
<dbReference type="GO" id="GO:0008137">
    <property type="term" value="F:NADH dehydrogenase (ubiquinone) activity"/>
    <property type="evidence" value="ECO:0007669"/>
    <property type="project" value="InterPro"/>
</dbReference>
<protein>
    <submittedName>
        <fullName evidence="18">NADH-quinone oxidoreductase subunit L</fullName>
    </submittedName>
</protein>
<feature type="transmembrane region" description="Helical" evidence="14">
    <location>
        <begin position="211"/>
        <end position="229"/>
    </location>
</feature>
<evidence type="ECO:0000313" key="18">
    <source>
        <dbReference type="EMBL" id="OGF59728.1"/>
    </source>
</evidence>
<dbReference type="Pfam" id="PF00361">
    <property type="entry name" value="Proton_antipo_M"/>
    <property type="match status" value="1"/>
</dbReference>
<keyword evidence="10 14" id="KW-0472">Membrane</keyword>
<keyword evidence="4" id="KW-0874">Quinone</keyword>
<dbReference type="AlphaFoldDB" id="A0A1F5V8V5"/>
<keyword evidence="3 13" id="KW-0812">Transmembrane</keyword>
<evidence type="ECO:0000256" key="5">
    <source>
        <dbReference type="ARBA" id="ARBA00022857"/>
    </source>
</evidence>
<evidence type="ECO:0000256" key="12">
    <source>
        <dbReference type="ARBA" id="ARBA00048026"/>
    </source>
</evidence>
<name>A0A1F5V8V5_9BACT</name>
<dbReference type="InterPro" id="IPR003945">
    <property type="entry name" value="NU5C-like"/>
</dbReference>
<feature type="transmembrane region" description="Helical" evidence="14">
    <location>
        <begin position="86"/>
        <end position="107"/>
    </location>
</feature>
<dbReference type="GO" id="GO:0012505">
    <property type="term" value="C:endomembrane system"/>
    <property type="evidence" value="ECO:0007669"/>
    <property type="project" value="UniProtKB-SubCell"/>
</dbReference>
<feature type="transmembrane region" description="Helical" evidence="14">
    <location>
        <begin position="459"/>
        <end position="479"/>
    </location>
</feature>
<evidence type="ECO:0000256" key="4">
    <source>
        <dbReference type="ARBA" id="ARBA00022719"/>
    </source>
</evidence>
<evidence type="ECO:0000256" key="13">
    <source>
        <dbReference type="RuleBase" id="RU000320"/>
    </source>
</evidence>
<evidence type="ECO:0000256" key="11">
    <source>
        <dbReference type="ARBA" id="ARBA00047726"/>
    </source>
</evidence>
<accession>A0A1F5V8V5</accession>
<feature type="transmembrane region" description="Helical" evidence="14">
    <location>
        <begin position="6"/>
        <end position="23"/>
    </location>
</feature>
<evidence type="ECO:0000256" key="6">
    <source>
        <dbReference type="ARBA" id="ARBA00022957"/>
    </source>
</evidence>
<comment type="caution">
    <text evidence="18">The sequence shown here is derived from an EMBL/GenBank/DDBJ whole genome shotgun (WGS) entry which is preliminary data.</text>
</comment>
<keyword evidence="9" id="KW-0520">NAD</keyword>
<organism evidence="18 19">
    <name type="scientific">Candidatus Fischerbacteria bacterium RBG_13_37_8</name>
    <dbReference type="NCBI Taxonomy" id="1817863"/>
    <lineage>
        <taxon>Bacteria</taxon>
        <taxon>Candidatus Fischeribacteriota</taxon>
    </lineage>
</organism>
<feature type="transmembrane region" description="Helical" evidence="14">
    <location>
        <begin position="507"/>
        <end position="528"/>
    </location>
</feature>
<feature type="transmembrane region" description="Helical" evidence="14">
    <location>
        <begin position="308"/>
        <end position="334"/>
    </location>
</feature>
<feature type="transmembrane region" description="Helical" evidence="14">
    <location>
        <begin position="173"/>
        <end position="191"/>
    </location>
</feature>
<evidence type="ECO:0000256" key="1">
    <source>
        <dbReference type="ARBA" id="ARBA00004127"/>
    </source>
</evidence>
<proteinExistence type="inferred from homology"/>
<dbReference type="PRINTS" id="PR01435">
    <property type="entry name" value="NPOXDRDTASE5"/>
</dbReference>
<dbReference type="GO" id="GO:0048038">
    <property type="term" value="F:quinone binding"/>
    <property type="evidence" value="ECO:0007669"/>
    <property type="project" value="UniProtKB-KW"/>
</dbReference>
<dbReference type="InterPro" id="IPR001750">
    <property type="entry name" value="ND/Mrp_TM"/>
</dbReference>
<evidence type="ECO:0000256" key="9">
    <source>
        <dbReference type="ARBA" id="ARBA00023027"/>
    </source>
</evidence>
<gene>
    <name evidence="18" type="ORF">A2Y62_05080</name>
</gene>
<keyword evidence="7" id="KW-1278">Translocase</keyword>
<dbReference type="Pfam" id="PF01010">
    <property type="entry name" value="Proton_antipo_C"/>
    <property type="match status" value="1"/>
</dbReference>
<dbReference type="GO" id="GO:0042773">
    <property type="term" value="P:ATP synthesis coupled electron transport"/>
    <property type="evidence" value="ECO:0007669"/>
    <property type="project" value="InterPro"/>
</dbReference>
<comment type="catalytic activity">
    <reaction evidence="12">
        <text>a plastoquinone + NADH + (n+1) H(+)(in) = a plastoquinol + NAD(+) + n H(+)(out)</text>
        <dbReference type="Rhea" id="RHEA:42608"/>
        <dbReference type="Rhea" id="RHEA-COMP:9561"/>
        <dbReference type="Rhea" id="RHEA-COMP:9562"/>
        <dbReference type="ChEBI" id="CHEBI:15378"/>
        <dbReference type="ChEBI" id="CHEBI:17757"/>
        <dbReference type="ChEBI" id="CHEBI:57540"/>
        <dbReference type="ChEBI" id="CHEBI:57945"/>
        <dbReference type="ChEBI" id="CHEBI:62192"/>
    </reaction>
</comment>
<reference evidence="18 19" key="1">
    <citation type="journal article" date="2016" name="Nat. Commun.">
        <title>Thousands of microbial genomes shed light on interconnected biogeochemical processes in an aquifer system.</title>
        <authorList>
            <person name="Anantharaman K."/>
            <person name="Brown C.T."/>
            <person name="Hug L.A."/>
            <person name="Sharon I."/>
            <person name="Castelle C.J."/>
            <person name="Probst A.J."/>
            <person name="Thomas B.C."/>
            <person name="Singh A."/>
            <person name="Wilkins M.J."/>
            <person name="Karaoz U."/>
            <person name="Brodie E.L."/>
            <person name="Williams K.H."/>
            <person name="Hubbard S.S."/>
            <person name="Banfield J.F."/>
        </authorList>
    </citation>
    <scope>NUCLEOTIDE SEQUENCE [LARGE SCALE GENOMIC DNA]</scope>
</reference>
<dbReference type="PANTHER" id="PTHR42829:SF2">
    <property type="entry name" value="NADH-UBIQUINONE OXIDOREDUCTASE CHAIN 5"/>
    <property type="match status" value="1"/>
</dbReference>
<feature type="transmembrane region" description="Helical" evidence="14">
    <location>
        <begin position="119"/>
        <end position="136"/>
    </location>
</feature>
<evidence type="ECO:0000256" key="8">
    <source>
        <dbReference type="ARBA" id="ARBA00022989"/>
    </source>
</evidence>
<evidence type="ECO:0000256" key="3">
    <source>
        <dbReference type="ARBA" id="ARBA00022692"/>
    </source>
</evidence>
<dbReference type="STRING" id="1817863.A2Y62_05080"/>
<comment type="subcellular location">
    <subcellularLocation>
        <location evidence="1">Endomembrane system</location>
        <topology evidence="1">Multi-pass membrane protein</topology>
    </subcellularLocation>
    <subcellularLocation>
        <location evidence="13">Membrane</location>
        <topology evidence="13">Multi-pass membrane protein</topology>
    </subcellularLocation>
</comment>
<feature type="transmembrane region" description="Helical" evidence="14">
    <location>
        <begin position="375"/>
        <end position="394"/>
    </location>
</feature>
<dbReference type="GO" id="GO:0015990">
    <property type="term" value="P:electron transport coupled proton transport"/>
    <property type="evidence" value="ECO:0007669"/>
    <property type="project" value="TreeGrafter"/>
</dbReference>
<keyword evidence="6" id="KW-0618">Plastoquinone</keyword>
<evidence type="ECO:0000256" key="10">
    <source>
        <dbReference type="ARBA" id="ARBA00023136"/>
    </source>
</evidence>